<gene>
    <name evidence="1" type="ORF">FBEOM_9211</name>
</gene>
<dbReference type="AlphaFoldDB" id="A0A9P5DTJ2"/>
<proteinExistence type="predicted"/>
<protein>
    <submittedName>
        <fullName evidence="1">Uncharacterized protein</fullName>
    </submittedName>
</protein>
<organism evidence="1 2">
    <name type="scientific">Fusarium beomiforme</name>
    <dbReference type="NCBI Taxonomy" id="44412"/>
    <lineage>
        <taxon>Eukaryota</taxon>
        <taxon>Fungi</taxon>
        <taxon>Dikarya</taxon>
        <taxon>Ascomycota</taxon>
        <taxon>Pezizomycotina</taxon>
        <taxon>Sordariomycetes</taxon>
        <taxon>Hypocreomycetidae</taxon>
        <taxon>Hypocreales</taxon>
        <taxon>Nectriaceae</taxon>
        <taxon>Fusarium</taxon>
        <taxon>Fusarium burgessii species complex</taxon>
    </lineage>
</organism>
<evidence type="ECO:0000313" key="1">
    <source>
        <dbReference type="EMBL" id="KAF4336912.1"/>
    </source>
</evidence>
<sequence>MAEVAGLVLGGIPIAVWALEKYAEPIDTLHHYHTAIETLRADLVLQKRQLETTLNSVGLKEPSGAELRECLEAKFPSIHKELITIIDRMDNITSKLLKDLDIDINGKVVDK</sequence>
<reference evidence="1" key="2">
    <citation type="submission" date="2020-02" db="EMBL/GenBank/DDBJ databases">
        <title>Identification and distribution of gene clusters putatively required for synthesis of sphingolipid metabolism inhibitors in phylogenetically diverse species of the filamentous fungus Fusarium.</title>
        <authorList>
            <person name="Kim H.-S."/>
            <person name="Busman M."/>
            <person name="Brown D.W."/>
            <person name="Divon H."/>
            <person name="Uhlig S."/>
            <person name="Proctor R.H."/>
        </authorList>
    </citation>
    <scope>NUCLEOTIDE SEQUENCE</scope>
    <source>
        <strain evidence="1">NRRL 25174</strain>
    </source>
</reference>
<dbReference type="EMBL" id="PVQB02000458">
    <property type="protein sequence ID" value="KAF4336912.1"/>
    <property type="molecule type" value="Genomic_DNA"/>
</dbReference>
<dbReference type="OrthoDB" id="3565018at2759"/>
<dbReference type="Proteomes" id="UP000730481">
    <property type="component" value="Unassembled WGS sequence"/>
</dbReference>
<name>A0A9P5DTJ2_9HYPO</name>
<evidence type="ECO:0000313" key="2">
    <source>
        <dbReference type="Proteomes" id="UP000730481"/>
    </source>
</evidence>
<accession>A0A9P5DTJ2</accession>
<comment type="caution">
    <text evidence="1">The sequence shown here is derived from an EMBL/GenBank/DDBJ whole genome shotgun (WGS) entry which is preliminary data.</text>
</comment>
<reference evidence="1" key="1">
    <citation type="journal article" date="2017" name="Mycologia">
        <title>Fusarium algeriense, sp. nov., a novel toxigenic crown rot pathogen of durum wheat from Algeria is nested in the Fusarium burgessii species complex.</title>
        <authorList>
            <person name="Laraba I."/>
            <person name="Keddad A."/>
            <person name="Boureghda H."/>
            <person name="Abdallah N."/>
            <person name="Vaughan M.M."/>
            <person name="Proctor R.H."/>
            <person name="Busman M."/>
            <person name="O'Donnell K."/>
        </authorList>
    </citation>
    <scope>NUCLEOTIDE SEQUENCE</scope>
    <source>
        <strain evidence="1">NRRL 25174</strain>
    </source>
</reference>
<keyword evidence="2" id="KW-1185">Reference proteome</keyword>